<evidence type="ECO:0000256" key="4">
    <source>
        <dbReference type="ARBA" id="ARBA00023163"/>
    </source>
</evidence>
<dbReference type="InterPro" id="IPR009057">
    <property type="entry name" value="Homeodomain-like_sf"/>
</dbReference>
<name>A0A7C9TSB2_9MICO</name>
<feature type="DNA-binding region" description="H-T-H motif" evidence="5">
    <location>
        <begin position="36"/>
        <end position="55"/>
    </location>
</feature>
<dbReference type="InterPro" id="IPR001647">
    <property type="entry name" value="HTH_TetR"/>
</dbReference>
<keyword evidence="1" id="KW-0678">Repressor</keyword>
<reference evidence="7 8" key="1">
    <citation type="journal article" date="2014" name="Int. J. Syst. Evol. Microbiol.">
        <title>Description of Galbitalea soli gen. nov., sp. nov., and Frondihabitans sucicola sp. nov.</title>
        <authorList>
            <person name="Kim S.J."/>
            <person name="Lim J.M."/>
            <person name="Ahn J.H."/>
            <person name="Weon H.Y."/>
            <person name="Hamada M."/>
            <person name="Suzuki K."/>
            <person name="Ahn T.Y."/>
            <person name="Kwon S.W."/>
        </authorList>
    </citation>
    <scope>NUCLEOTIDE SEQUENCE [LARGE SCALE GENOMIC DNA]</scope>
    <source>
        <strain evidence="7 8">NBRC 108727</strain>
    </source>
</reference>
<evidence type="ECO:0000256" key="1">
    <source>
        <dbReference type="ARBA" id="ARBA00022491"/>
    </source>
</evidence>
<evidence type="ECO:0000259" key="6">
    <source>
        <dbReference type="PROSITE" id="PS50977"/>
    </source>
</evidence>
<dbReference type="AlphaFoldDB" id="A0A7C9TSB2"/>
<dbReference type="Proteomes" id="UP000479756">
    <property type="component" value="Unassembled WGS sequence"/>
</dbReference>
<gene>
    <name evidence="7" type="ORF">G3T37_11395</name>
</gene>
<dbReference type="RefSeq" id="WP_163474019.1">
    <property type="nucleotide sequence ID" value="NZ_JAAGWZ010000003.1"/>
</dbReference>
<keyword evidence="2" id="KW-0805">Transcription regulation</keyword>
<evidence type="ECO:0000313" key="8">
    <source>
        <dbReference type="Proteomes" id="UP000479756"/>
    </source>
</evidence>
<dbReference type="EMBL" id="JAAGWZ010000003">
    <property type="protein sequence ID" value="NEM91960.1"/>
    <property type="molecule type" value="Genomic_DNA"/>
</dbReference>
<proteinExistence type="predicted"/>
<keyword evidence="4" id="KW-0804">Transcription</keyword>
<keyword evidence="8" id="KW-1185">Reference proteome</keyword>
<evidence type="ECO:0000256" key="3">
    <source>
        <dbReference type="ARBA" id="ARBA00023125"/>
    </source>
</evidence>
<dbReference type="Pfam" id="PF13977">
    <property type="entry name" value="TetR_C_6"/>
    <property type="match status" value="1"/>
</dbReference>
<dbReference type="SUPFAM" id="SSF48498">
    <property type="entry name" value="Tetracyclin repressor-like, C-terminal domain"/>
    <property type="match status" value="1"/>
</dbReference>
<keyword evidence="3 5" id="KW-0238">DNA-binding</keyword>
<evidence type="ECO:0000256" key="2">
    <source>
        <dbReference type="ARBA" id="ARBA00023015"/>
    </source>
</evidence>
<dbReference type="Gene3D" id="1.10.357.10">
    <property type="entry name" value="Tetracycline Repressor, domain 2"/>
    <property type="match status" value="1"/>
</dbReference>
<dbReference type="PRINTS" id="PR00455">
    <property type="entry name" value="HTHTETR"/>
</dbReference>
<dbReference type="PANTHER" id="PTHR47506">
    <property type="entry name" value="TRANSCRIPTIONAL REGULATORY PROTEIN"/>
    <property type="match status" value="1"/>
</dbReference>
<dbReference type="GO" id="GO:0003677">
    <property type="term" value="F:DNA binding"/>
    <property type="evidence" value="ECO:0007669"/>
    <property type="project" value="UniProtKB-UniRule"/>
</dbReference>
<accession>A0A7C9TSB2</accession>
<protein>
    <submittedName>
        <fullName evidence="7">TetR/AcrR family transcriptional regulator</fullName>
    </submittedName>
</protein>
<dbReference type="InterPro" id="IPR036271">
    <property type="entry name" value="Tet_transcr_reg_TetR-rel_C_sf"/>
</dbReference>
<dbReference type="InterPro" id="IPR039538">
    <property type="entry name" value="BetI_C"/>
</dbReference>
<organism evidence="7 8">
    <name type="scientific">Galbitalea soli</name>
    <dbReference type="NCBI Taxonomy" id="1268042"/>
    <lineage>
        <taxon>Bacteria</taxon>
        <taxon>Bacillati</taxon>
        <taxon>Actinomycetota</taxon>
        <taxon>Actinomycetes</taxon>
        <taxon>Micrococcales</taxon>
        <taxon>Microbacteriaceae</taxon>
        <taxon>Galbitalea</taxon>
    </lineage>
</organism>
<dbReference type="PROSITE" id="PS50977">
    <property type="entry name" value="HTH_TETR_2"/>
    <property type="match status" value="1"/>
</dbReference>
<comment type="caution">
    <text evidence="7">The sequence shown here is derived from an EMBL/GenBank/DDBJ whole genome shotgun (WGS) entry which is preliminary data.</text>
</comment>
<evidence type="ECO:0000256" key="5">
    <source>
        <dbReference type="PROSITE-ProRule" id="PRU00335"/>
    </source>
</evidence>
<evidence type="ECO:0000313" key="7">
    <source>
        <dbReference type="EMBL" id="NEM91960.1"/>
    </source>
</evidence>
<sequence length="210" mass="22525">MARRTTGSYAAGRARRERILDAATENFARQGYHRTSMARIAQDVGLTGPGLAHHFASKSHLLLAIAERRLDMTGHWAEEALAPDDGTGPLRGLLELTRRLAEQPGLIELFVLVSAESADPASPAHELYARRYATVVEQLGAAFERDVAAGLLRRDLDCAGLARECVAVSDGLQLQWVIAGGALDLVGCMRAYLERLAPGILASGAAVQLD</sequence>
<dbReference type="Pfam" id="PF00440">
    <property type="entry name" value="TetR_N"/>
    <property type="match status" value="1"/>
</dbReference>
<feature type="domain" description="HTH tetR-type" evidence="6">
    <location>
        <begin position="13"/>
        <end position="73"/>
    </location>
</feature>
<dbReference type="SUPFAM" id="SSF46689">
    <property type="entry name" value="Homeodomain-like"/>
    <property type="match status" value="1"/>
</dbReference>
<dbReference type="PANTHER" id="PTHR47506:SF6">
    <property type="entry name" value="HTH-TYPE TRANSCRIPTIONAL REPRESSOR NEMR"/>
    <property type="match status" value="1"/>
</dbReference>